<proteinExistence type="predicted"/>
<dbReference type="InterPro" id="IPR032710">
    <property type="entry name" value="NTF2-like_dom_sf"/>
</dbReference>
<evidence type="ECO:0000313" key="3">
    <source>
        <dbReference type="Proteomes" id="UP001598352"/>
    </source>
</evidence>
<gene>
    <name evidence="2" type="ORF">ACFWOQ_01820</name>
</gene>
<dbReference type="SUPFAM" id="SSF54427">
    <property type="entry name" value="NTF2-like"/>
    <property type="match status" value="1"/>
</dbReference>
<organism evidence="2 3">
    <name type="scientific">Streptomyces rubiginosohelvolus</name>
    <dbReference type="NCBI Taxonomy" id="67362"/>
    <lineage>
        <taxon>Bacteria</taxon>
        <taxon>Bacillati</taxon>
        <taxon>Actinomycetota</taxon>
        <taxon>Actinomycetes</taxon>
        <taxon>Kitasatosporales</taxon>
        <taxon>Streptomycetaceae</taxon>
        <taxon>Streptomyces</taxon>
    </lineage>
</organism>
<reference evidence="2 3" key="1">
    <citation type="submission" date="2024-09" db="EMBL/GenBank/DDBJ databases">
        <title>The Natural Products Discovery Center: Release of the First 8490 Sequenced Strains for Exploring Actinobacteria Biosynthetic Diversity.</title>
        <authorList>
            <person name="Kalkreuter E."/>
            <person name="Kautsar S.A."/>
            <person name="Yang D."/>
            <person name="Bader C.D."/>
            <person name="Teijaro C.N."/>
            <person name="Fluegel L."/>
            <person name="Davis C.M."/>
            <person name="Simpson J.R."/>
            <person name="Lauterbach L."/>
            <person name="Steele A.D."/>
            <person name="Gui C."/>
            <person name="Meng S."/>
            <person name="Li G."/>
            <person name="Viehrig K."/>
            <person name="Ye F."/>
            <person name="Su P."/>
            <person name="Kiefer A.F."/>
            <person name="Nichols A."/>
            <person name="Cepeda A.J."/>
            <person name="Yan W."/>
            <person name="Fan B."/>
            <person name="Jiang Y."/>
            <person name="Adhikari A."/>
            <person name="Zheng C.-J."/>
            <person name="Schuster L."/>
            <person name="Cowan T.M."/>
            <person name="Smanski M.J."/>
            <person name="Chevrette M.G."/>
            <person name="De Carvalho L.P.S."/>
            <person name="Shen B."/>
        </authorList>
    </citation>
    <scope>NUCLEOTIDE SEQUENCE [LARGE SCALE GENOMIC DNA]</scope>
    <source>
        <strain evidence="2 3">NPDC058428</strain>
    </source>
</reference>
<dbReference type="Gene3D" id="3.10.450.50">
    <property type="match status" value="1"/>
</dbReference>
<evidence type="ECO:0000313" key="2">
    <source>
        <dbReference type="EMBL" id="MFD4821294.1"/>
    </source>
</evidence>
<protein>
    <submittedName>
        <fullName evidence="2">Nuclear transport factor 2 family protein</fullName>
    </submittedName>
</protein>
<dbReference type="RefSeq" id="WP_382761890.1">
    <property type="nucleotide sequence ID" value="NZ_JBHXKZ010000001.1"/>
</dbReference>
<dbReference type="PANTHER" id="PTHR41252:SF1">
    <property type="entry name" value="BLR2505 PROTEIN"/>
    <property type="match status" value="1"/>
</dbReference>
<sequence>MTSQQSREIVQRAWQAFATRDAERISAFFDEDAQWLAPAGNATAVALDVTNHMVGREGILRFLTIDFPRLFAADVAITFRGFHADGDVVVVEETMEATLSNGNSYTNDYCFIFELHNGLIYRVREYMDTARGARMVFADQGGDPT</sequence>
<dbReference type="Proteomes" id="UP001598352">
    <property type="component" value="Unassembled WGS sequence"/>
</dbReference>
<evidence type="ECO:0000259" key="1">
    <source>
        <dbReference type="Pfam" id="PF12680"/>
    </source>
</evidence>
<comment type="caution">
    <text evidence="2">The sequence shown here is derived from an EMBL/GenBank/DDBJ whole genome shotgun (WGS) entry which is preliminary data.</text>
</comment>
<feature type="domain" description="SnoaL-like" evidence="1">
    <location>
        <begin position="10"/>
        <end position="122"/>
    </location>
</feature>
<dbReference type="Pfam" id="PF12680">
    <property type="entry name" value="SnoaL_2"/>
    <property type="match status" value="1"/>
</dbReference>
<dbReference type="EMBL" id="JBHXKZ010000001">
    <property type="protein sequence ID" value="MFD4821294.1"/>
    <property type="molecule type" value="Genomic_DNA"/>
</dbReference>
<name>A0ABW6ESL3_9ACTN</name>
<keyword evidence="3" id="KW-1185">Reference proteome</keyword>
<dbReference type="InterPro" id="IPR037401">
    <property type="entry name" value="SnoaL-like"/>
</dbReference>
<dbReference type="PANTHER" id="PTHR41252">
    <property type="entry name" value="BLR2505 PROTEIN"/>
    <property type="match status" value="1"/>
</dbReference>
<accession>A0ABW6ESL3</accession>